<dbReference type="InterPro" id="IPR021109">
    <property type="entry name" value="Peptidase_aspartic_dom_sf"/>
</dbReference>
<dbReference type="PRINTS" id="PR00792">
    <property type="entry name" value="PEPSIN"/>
</dbReference>
<dbReference type="InterPro" id="IPR001461">
    <property type="entry name" value="Aspartic_peptidase_A1"/>
</dbReference>
<dbReference type="InterPro" id="IPR033121">
    <property type="entry name" value="PEPTIDASE_A1"/>
</dbReference>
<dbReference type="AlphaFoldDB" id="A0A7Y0Q7L7"/>
<dbReference type="InterPro" id="IPR001969">
    <property type="entry name" value="Aspartic_peptidase_AS"/>
</dbReference>
<proteinExistence type="inferred from homology"/>
<comment type="caution">
    <text evidence="3">The sequence shown here is derived from an EMBL/GenBank/DDBJ whole genome shotgun (WGS) entry which is preliminary data.</text>
</comment>
<dbReference type="Pfam" id="PF00026">
    <property type="entry name" value="Asp"/>
    <property type="match status" value="2"/>
</dbReference>
<evidence type="ECO:0000313" key="3">
    <source>
        <dbReference type="EMBL" id="NMP33214.1"/>
    </source>
</evidence>
<dbReference type="CDD" id="cd05471">
    <property type="entry name" value="pepsin_like"/>
    <property type="match status" value="1"/>
</dbReference>
<dbReference type="PROSITE" id="PS51767">
    <property type="entry name" value="PEPTIDASE_A1"/>
    <property type="match status" value="1"/>
</dbReference>
<dbReference type="PROSITE" id="PS00141">
    <property type="entry name" value="ASP_PROTEASE"/>
    <property type="match status" value="2"/>
</dbReference>
<organism evidence="3 4">
    <name type="scientific">Thalassotalea algicola</name>
    <dbReference type="NCBI Taxonomy" id="2716224"/>
    <lineage>
        <taxon>Bacteria</taxon>
        <taxon>Pseudomonadati</taxon>
        <taxon>Pseudomonadota</taxon>
        <taxon>Gammaproteobacteria</taxon>
        <taxon>Alteromonadales</taxon>
        <taxon>Colwelliaceae</taxon>
        <taxon>Thalassotalea</taxon>
    </lineage>
</organism>
<gene>
    <name evidence="3" type="ORF">HII17_16800</name>
</gene>
<dbReference type="Proteomes" id="UP000568664">
    <property type="component" value="Unassembled WGS sequence"/>
</dbReference>
<evidence type="ECO:0000313" key="4">
    <source>
        <dbReference type="Proteomes" id="UP000568664"/>
    </source>
</evidence>
<name>A0A7Y0Q7L7_9GAMM</name>
<dbReference type="RefSeq" id="WP_211185400.1">
    <property type="nucleotide sequence ID" value="NZ_JABBXH010000007.1"/>
</dbReference>
<feature type="domain" description="Peptidase A1" evidence="2">
    <location>
        <begin position="38"/>
        <end position="453"/>
    </location>
</feature>
<accession>A0A7Y0Q7L7</accession>
<dbReference type="Gene3D" id="2.40.70.10">
    <property type="entry name" value="Acid Proteases"/>
    <property type="match status" value="2"/>
</dbReference>
<evidence type="ECO:0000259" key="2">
    <source>
        <dbReference type="PROSITE" id="PS51767"/>
    </source>
</evidence>
<dbReference type="InterPro" id="IPR034164">
    <property type="entry name" value="Pepsin-like_dom"/>
</dbReference>
<keyword evidence="4" id="KW-1185">Reference proteome</keyword>
<sequence length="456" mass="50750">MKHKNHISNVYNKLSKETKSSMNAIPLALTNVYAKGDYTACLYLGSEQSPVNLIIDTGSSTLVVEPSAYQPDKDKTLVATPAVQEVNYGIGGWAGAVIHSQLHFLDHNHDPNEQTKVADTSIAIVEAEPSSTFGQADGILGMAYHHLNKSFDLSDYFHNADLSSDNSYPWPFNISSDVTPENPPNFVDLRAFKSFLWKYPEHDIKPLFTQIAEQHIVENRFSFYGKRSSVNVEAPGINAITNKPEELTTLQQDPLNQGQLILGGGEAQTHLYQGEFQYIKVLHDVYYNVELLSLQVGDNPPITAAPLAEKDIHNYFTNAIVDTGASLTVLTHELYEQVIEQLSKVNPEYSKLLASFTDVKAQYKGIDASQLDLSQWPDITFSFTGENGEPVSLTCPPTHYWQTNTPEQGKACFKLLSQLPNWPNQTLVGLPLITNYYTVFDRTVADTGVISFAKQR</sequence>
<dbReference type="GO" id="GO:0004190">
    <property type="term" value="F:aspartic-type endopeptidase activity"/>
    <property type="evidence" value="ECO:0007669"/>
    <property type="project" value="InterPro"/>
</dbReference>
<dbReference type="GO" id="GO:0006508">
    <property type="term" value="P:proteolysis"/>
    <property type="evidence" value="ECO:0007669"/>
    <property type="project" value="InterPro"/>
</dbReference>
<evidence type="ECO:0000256" key="1">
    <source>
        <dbReference type="ARBA" id="ARBA00007447"/>
    </source>
</evidence>
<protein>
    <submittedName>
        <fullName evidence="3">A1 family peptidase</fullName>
    </submittedName>
</protein>
<dbReference type="SUPFAM" id="SSF50630">
    <property type="entry name" value="Acid proteases"/>
    <property type="match status" value="1"/>
</dbReference>
<dbReference type="EMBL" id="JABBXH010000007">
    <property type="protein sequence ID" value="NMP33214.1"/>
    <property type="molecule type" value="Genomic_DNA"/>
</dbReference>
<comment type="similarity">
    <text evidence="1">Belongs to the peptidase A1 family.</text>
</comment>
<dbReference type="PANTHER" id="PTHR47966">
    <property type="entry name" value="BETA-SITE APP-CLEAVING ENZYME, ISOFORM A-RELATED"/>
    <property type="match status" value="1"/>
</dbReference>
<dbReference type="PANTHER" id="PTHR47966:SF51">
    <property type="entry name" value="BETA-SITE APP-CLEAVING ENZYME, ISOFORM A-RELATED"/>
    <property type="match status" value="1"/>
</dbReference>
<reference evidence="3 4" key="1">
    <citation type="submission" date="2020-04" db="EMBL/GenBank/DDBJ databases">
        <title>Thalassotalea sp. M1531, isolated from the surface of marine red alga.</title>
        <authorList>
            <person name="Pang L."/>
            <person name="Lu D.-C."/>
        </authorList>
    </citation>
    <scope>NUCLEOTIDE SEQUENCE [LARGE SCALE GENOMIC DNA]</scope>
    <source>
        <strain evidence="3 4">M1531</strain>
    </source>
</reference>